<dbReference type="InterPro" id="IPR008920">
    <property type="entry name" value="TF_FadR/GntR_C"/>
</dbReference>
<dbReference type="Gene3D" id="1.20.120.530">
    <property type="entry name" value="GntR ligand-binding domain-like"/>
    <property type="match status" value="1"/>
</dbReference>
<dbReference type="PANTHER" id="PTHR43537:SF5">
    <property type="entry name" value="UXU OPERON TRANSCRIPTIONAL REGULATOR"/>
    <property type="match status" value="1"/>
</dbReference>
<dbReference type="InterPro" id="IPR036390">
    <property type="entry name" value="WH_DNA-bd_sf"/>
</dbReference>
<comment type="caution">
    <text evidence="5">The sequence shown here is derived from an EMBL/GenBank/DDBJ whole genome shotgun (WGS) entry which is preliminary data.</text>
</comment>
<gene>
    <name evidence="5" type="ORF">ABT211_01470</name>
</gene>
<dbReference type="CDD" id="cd07377">
    <property type="entry name" value="WHTH_GntR"/>
    <property type="match status" value="1"/>
</dbReference>
<dbReference type="PANTHER" id="PTHR43537">
    <property type="entry name" value="TRANSCRIPTIONAL REGULATOR, GNTR FAMILY"/>
    <property type="match status" value="1"/>
</dbReference>
<sequence>MTDAPHSSDQDPAFRKFERGRVADRIMEDLRDQILRGALPDGARLPAERDLAEQYGVSGATVREAVRALTAMGLVSVRHGSGSFVTASADRMIAVSIASAIQLKNVGAAEVLDILGTLNAHAAQAAAVHATDEEIAALRAAAEQLASIDSVDESAHALKRFLHLLSEISHNALLATLCKFFDEIQVELGIAISGGRKLSEWRRVAGALYPHRLAVVEAIEARDGDRAAALVKAYHQRALELVTAAPHAERIRLSDLRHSQVIASLLHTQPAAGPR</sequence>
<evidence type="ECO:0000256" key="3">
    <source>
        <dbReference type="ARBA" id="ARBA00023163"/>
    </source>
</evidence>
<dbReference type="SMART" id="SM00895">
    <property type="entry name" value="FCD"/>
    <property type="match status" value="1"/>
</dbReference>
<dbReference type="PRINTS" id="PR00035">
    <property type="entry name" value="HTHGNTR"/>
</dbReference>
<dbReference type="Proteomes" id="UP001490365">
    <property type="component" value="Unassembled WGS sequence"/>
</dbReference>
<dbReference type="PROSITE" id="PS50949">
    <property type="entry name" value="HTH_GNTR"/>
    <property type="match status" value="1"/>
</dbReference>
<evidence type="ECO:0000259" key="4">
    <source>
        <dbReference type="PROSITE" id="PS50949"/>
    </source>
</evidence>
<dbReference type="Gene3D" id="1.10.10.10">
    <property type="entry name" value="Winged helix-like DNA-binding domain superfamily/Winged helix DNA-binding domain"/>
    <property type="match status" value="1"/>
</dbReference>
<accession>A0ABV1T7E9</accession>
<evidence type="ECO:0000256" key="2">
    <source>
        <dbReference type="ARBA" id="ARBA00023125"/>
    </source>
</evidence>
<reference evidence="5 6" key="1">
    <citation type="submission" date="2024-06" db="EMBL/GenBank/DDBJ databases">
        <title>The Natural Products Discovery Center: Release of the First 8490 Sequenced Strains for Exploring Actinobacteria Biosynthetic Diversity.</title>
        <authorList>
            <person name="Kalkreuter E."/>
            <person name="Kautsar S.A."/>
            <person name="Yang D."/>
            <person name="Bader C.D."/>
            <person name="Teijaro C.N."/>
            <person name="Fluegel L."/>
            <person name="Davis C.M."/>
            <person name="Simpson J.R."/>
            <person name="Lauterbach L."/>
            <person name="Steele A.D."/>
            <person name="Gui C."/>
            <person name="Meng S."/>
            <person name="Li G."/>
            <person name="Viehrig K."/>
            <person name="Ye F."/>
            <person name="Su P."/>
            <person name="Kiefer A.F."/>
            <person name="Nichols A."/>
            <person name="Cepeda A.J."/>
            <person name="Yan W."/>
            <person name="Fan B."/>
            <person name="Jiang Y."/>
            <person name="Adhikari A."/>
            <person name="Zheng C.-J."/>
            <person name="Schuster L."/>
            <person name="Cowan T.M."/>
            <person name="Smanski M.J."/>
            <person name="Chevrette M.G."/>
            <person name="De Carvalho L.P.S."/>
            <person name="Shen B."/>
        </authorList>
    </citation>
    <scope>NUCLEOTIDE SEQUENCE [LARGE SCALE GENOMIC DNA]</scope>
    <source>
        <strain evidence="5 6">NPDC001694</strain>
    </source>
</reference>
<keyword evidence="3" id="KW-0804">Transcription</keyword>
<dbReference type="RefSeq" id="WP_351954678.1">
    <property type="nucleotide sequence ID" value="NZ_JBEOZM010000001.1"/>
</dbReference>
<name>A0ABV1T7E9_9ACTN</name>
<dbReference type="InterPro" id="IPR011711">
    <property type="entry name" value="GntR_C"/>
</dbReference>
<dbReference type="SUPFAM" id="SSF46785">
    <property type="entry name" value="Winged helix' DNA-binding domain"/>
    <property type="match status" value="1"/>
</dbReference>
<evidence type="ECO:0000313" key="5">
    <source>
        <dbReference type="EMBL" id="MER6265961.1"/>
    </source>
</evidence>
<dbReference type="SUPFAM" id="SSF48008">
    <property type="entry name" value="GntR ligand-binding domain-like"/>
    <property type="match status" value="1"/>
</dbReference>
<dbReference type="InterPro" id="IPR036388">
    <property type="entry name" value="WH-like_DNA-bd_sf"/>
</dbReference>
<feature type="domain" description="HTH gntR-type" evidence="4">
    <location>
        <begin position="20"/>
        <end position="88"/>
    </location>
</feature>
<dbReference type="SMART" id="SM00345">
    <property type="entry name" value="HTH_GNTR"/>
    <property type="match status" value="1"/>
</dbReference>
<keyword evidence="6" id="KW-1185">Reference proteome</keyword>
<proteinExistence type="predicted"/>
<dbReference type="Pfam" id="PF00392">
    <property type="entry name" value="GntR"/>
    <property type="match status" value="1"/>
</dbReference>
<evidence type="ECO:0000313" key="6">
    <source>
        <dbReference type="Proteomes" id="UP001490365"/>
    </source>
</evidence>
<evidence type="ECO:0000256" key="1">
    <source>
        <dbReference type="ARBA" id="ARBA00023015"/>
    </source>
</evidence>
<organism evidence="5 6">
    <name type="scientific">Streptomyces sp. 900105755</name>
    <dbReference type="NCBI Taxonomy" id="3154389"/>
    <lineage>
        <taxon>Bacteria</taxon>
        <taxon>Bacillati</taxon>
        <taxon>Actinomycetota</taxon>
        <taxon>Actinomycetes</taxon>
        <taxon>Kitasatosporales</taxon>
        <taxon>Streptomycetaceae</taxon>
        <taxon>Streptomyces</taxon>
    </lineage>
</organism>
<protein>
    <submittedName>
        <fullName evidence="5">GntR family transcriptional regulator</fullName>
    </submittedName>
</protein>
<dbReference type="InterPro" id="IPR000524">
    <property type="entry name" value="Tscrpt_reg_HTH_GntR"/>
</dbReference>
<keyword evidence="1" id="KW-0805">Transcription regulation</keyword>
<dbReference type="EMBL" id="JBEOZM010000001">
    <property type="protein sequence ID" value="MER6265961.1"/>
    <property type="molecule type" value="Genomic_DNA"/>
</dbReference>
<keyword evidence="2" id="KW-0238">DNA-binding</keyword>
<dbReference type="Pfam" id="PF07729">
    <property type="entry name" value="FCD"/>
    <property type="match status" value="1"/>
</dbReference>